<dbReference type="EMBL" id="LBSM01000019">
    <property type="protein sequence ID" value="KKQ17423.1"/>
    <property type="molecule type" value="Genomic_DNA"/>
</dbReference>
<proteinExistence type="predicted"/>
<evidence type="ECO:0000256" key="5">
    <source>
        <dbReference type="ARBA" id="ARBA00022989"/>
    </source>
</evidence>
<feature type="domain" description="Pycsar effector protein" evidence="9">
    <location>
        <begin position="21"/>
        <end position="171"/>
    </location>
</feature>
<keyword evidence="5 8" id="KW-1133">Transmembrane helix</keyword>
<organism evidence="10 11">
    <name type="scientific">Berkelbacteria bacterium GW2011_GWA1_36_9</name>
    <dbReference type="NCBI Taxonomy" id="1618331"/>
    <lineage>
        <taxon>Bacteria</taxon>
        <taxon>Candidatus Berkelbacteria</taxon>
    </lineage>
</organism>
<evidence type="ECO:0000259" key="9">
    <source>
        <dbReference type="Pfam" id="PF18967"/>
    </source>
</evidence>
<dbReference type="Pfam" id="PF18967">
    <property type="entry name" value="PycTM"/>
    <property type="match status" value="1"/>
</dbReference>
<keyword evidence="2" id="KW-1003">Cell membrane</keyword>
<keyword evidence="7 8" id="KW-0472">Membrane</keyword>
<evidence type="ECO:0000256" key="6">
    <source>
        <dbReference type="ARBA" id="ARBA00023118"/>
    </source>
</evidence>
<evidence type="ECO:0000313" key="11">
    <source>
        <dbReference type="Proteomes" id="UP000034508"/>
    </source>
</evidence>
<evidence type="ECO:0000256" key="4">
    <source>
        <dbReference type="ARBA" id="ARBA00022741"/>
    </source>
</evidence>
<comment type="subcellular location">
    <subcellularLocation>
        <location evidence="1">Cell membrane</location>
    </subcellularLocation>
</comment>
<comment type="caution">
    <text evidence="10">The sequence shown here is derived from an EMBL/GenBank/DDBJ whole genome shotgun (WGS) entry which is preliminary data.</text>
</comment>
<name>A0A0G0FE77_9BACT</name>
<protein>
    <recommendedName>
        <fullName evidence="9">Pycsar effector protein domain-containing protein</fullName>
    </recommendedName>
</protein>
<keyword evidence="6" id="KW-0051">Antiviral defense</keyword>
<evidence type="ECO:0000256" key="2">
    <source>
        <dbReference type="ARBA" id="ARBA00022475"/>
    </source>
</evidence>
<evidence type="ECO:0000256" key="3">
    <source>
        <dbReference type="ARBA" id="ARBA00022692"/>
    </source>
</evidence>
<dbReference type="AlphaFoldDB" id="A0A0G0FE77"/>
<accession>A0A0G0FE77</accession>
<dbReference type="InterPro" id="IPR043760">
    <property type="entry name" value="PycTM_dom"/>
</dbReference>
<evidence type="ECO:0000256" key="1">
    <source>
        <dbReference type="ARBA" id="ARBA00004236"/>
    </source>
</evidence>
<evidence type="ECO:0000313" key="10">
    <source>
        <dbReference type="EMBL" id="KKQ17423.1"/>
    </source>
</evidence>
<keyword evidence="3 8" id="KW-0812">Transmembrane</keyword>
<evidence type="ECO:0000256" key="7">
    <source>
        <dbReference type="ARBA" id="ARBA00023136"/>
    </source>
</evidence>
<feature type="transmembrane region" description="Helical" evidence="8">
    <location>
        <begin position="62"/>
        <end position="81"/>
    </location>
</feature>
<keyword evidence="4" id="KW-0547">Nucleotide-binding</keyword>
<dbReference type="Proteomes" id="UP000034508">
    <property type="component" value="Unassembled WGS sequence"/>
</dbReference>
<gene>
    <name evidence="10" type="ORF">US31_C0019G0010</name>
</gene>
<evidence type="ECO:0000256" key="8">
    <source>
        <dbReference type="SAM" id="Phobius"/>
    </source>
</evidence>
<reference evidence="10 11" key="1">
    <citation type="journal article" date="2015" name="Nature">
        <title>rRNA introns, odd ribosomes, and small enigmatic genomes across a large radiation of phyla.</title>
        <authorList>
            <person name="Brown C.T."/>
            <person name="Hug L.A."/>
            <person name="Thomas B.C."/>
            <person name="Sharon I."/>
            <person name="Castelle C.J."/>
            <person name="Singh A."/>
            <person name="Wilkins M.J."/>
            <person name="Williams K.H."/>
            <person name="Banfield J.F."/>
        </authorList>
    </citation>
    <scope>NUCLEOTIDE SEQUENCE [LARGE SCALE GENOMIC DNA]</scope>
</reference>
<sequence length="177" mass="19873">MENEKIDSKNDLASTVKFLGNVLDKTLSQTQHIDNQINILIGIDSGIFLFSTSKLNTDLTPVFFTLGIASVLSLIISLLAVHPPEFIRKSHKQEIEPQSLMKNKQISDFTSATAYGDALIGILGKQDQITQNYAGQIYSLAKYYYRPKREMYKLARNLLLVGMIVSAFLFLYATFAK</sequence>
<feature type="transmembrane region" description="Helical" evidence="8">
    <location>
        <begin position="154"/>
        <end position="175"/>
    </location>
</feature>